<comment type="subcellular location">
    <subcellularLocation>
        <location evidence="1">Cell inner membrane</location>
        <topology evidence="1">Multi-pass membrane protein</topology>
    </subcellularLocation>
</comment>
<evidence type="ECO:0000256" key="7">
    <source>
        <dbReference type="SAM" id="Phobius"/>
    </source>
</evidence>
<dbReference type="Proteomes" id="UP000611500">
    <property type="component" value="Unassembled WGS sequence"/>
</dbReference>
<feature type="transmembrane region" description="Helical" evidence="7">
    <location>
        <begin position="365"/>
        <end position="385"/>
    </location>
</feature>
<evidence type="ECO:0000313" key="8">
    <source>
        <dbReference type="EMBL" id="GHG80370.1"/>
    </source>
</evidence>
<evidence type="ECO:0000256" key="3">
    <source>
        <dbReference type="ARBA" id="ARBA00022475"/>
    </source>
</evidence>
<feature type="transmembrane region" description="Helical" evidence="7">
    <location>
        <begin position="167"/>
        <end position="188"/>
    </location>
</feature>
<feature type="transmembrane region" description="Helical" evidence="7">
    <location>
        <begin position="136"/>
        <end position="155"/>
    </location>
</feature>
<keyword evidence="4 7" id="KW-0812">Transmembrane</keyword>
<feature type="transmembrane region" description="Helical" evidence="7">
    <location>
        <begin position="287"/>
        <end position="305"/>
    </location>
</feature>
<feature type="transmembrane region" description="Helical" evidence="7">
    <location>
        <begin position="58"/>
        <end position="82"/>
    </location>
</feature>
<keyword evidence="2" id="KW-0813">Transport</keyword>
<keyword evidence="5 7" id="KW-1133">Transmembrane helix</keyword>
<evidence type="ECO:0000256" key="1">
    <source>
        <dbReference type="ARBA" id="ARBA00004429"/>
    </source>
</evidence>
<feature type="transmembrane region" description="Helical" evidence="7">
    <location>
        <begin position="200"/>
        <end position="220"/>
    </location>
</feature>
<dbReference type="InterPro" id="IPR002528">
    <property type="entry name" value="MATE_fam"/>
</dbReference>
<dbReference type="PANTHER" id="PTHR43549:SF3">
    <property type="entry name" value="MULTIDRUG RESISTANCE PROTEIN YPNP-RELATED"/>
    <property type="match status" value="1"/>
</dbReference>
<keyword evidence="6 7" id="KW-0472">Membrane</keyword>
<sequence>MKTRNNLVTAAIGPTLLAFALPTLLSSILQSANGSIDAVWVGRLLGSDALAATTNGNLVMFLLTAFVFGFGMAATILVGQSVGRGDIAAARRVAGSAIGAFVPLALLLAVAGWFVAPHVLNLLGTEPEIAPLARDFLRVTFLAFPAILTMTMLMMTLRGSGDAITPLIFMALAVVLDIGLNPVLILGLGPFPTLGIGGSALATAIANYTALVAMLGYVYARDLPLRLRGAELKYLRPDPAILKLMLVKGLPMGVQMIVVSSSMLAMMNLVNRQGIDTTAAFGATQQLWTYVQMPAMALGAAVSAMTAQNIGAGRWDRVSRITGSGIVFNLILTGGLVALLLWADGSAMRLFLGDEAAAVEIGRHIAKLATWGFIPFGVTMVLFATIRANGQVLWPLIILFISMFPVRLGVAYGLQGWLGVDALWFSFPAALVATLMMATLLYVFGNWRAEHDMVIEKPPAA</sequence>
<comment type="caution">
    <text evidence="8">The sequence shown here is derived from an EMBL/GenBank/DDBJ whole genome shotgun (WGS) entry which is preliminary data.</text>
</comment>
<dbReference type="AlphaFoldDB" id="A0A8J3H4S9"/>
<reference evidence="8" key="1">
    <citation type="journal article" date="2014" name="Int. J. Syst. Evol. Microbiol.">
        <title>Complete genome sequence of Corynebacterium casei LMG S-19264T (=DSM 44701T), isolated from a smear-ripened cheese.</title>
        <authorList>
            <consortium name="US DOE Joint Genome Institute (JGI-PGF)"/>
            <person name="Walter F."/>
            <person name="Albersmeier A."/>
            <person name="Kalinowski J."/>
            <person name="Ruckert C."/>
        </authorList>
    </citation>
    <scope>NUCLEOTIDE SEQUENCE</scope>
    <source>
        <strain evidence="8">CGMCC 1.7081</strain>
    </source>
</reference>
<dbReference type="NCBIfam" id="TIGR00797">
    <property type="entry name" value="matE"/>
    <property type="match status" value="1"/>
</dbReference>
<feature type="transmembrane region" description="Helical" evidence="7">
    <location>
        <begin position="422"/>
        <end position="444"/>
    </location>
</feature>
<feature type="transmembrane region" description="Helical" evidence="7">
    <location>
        <begin position="392"/>
        <end position="410"/>
    </location>
</feature>
<dbReference type="GO" id="GO:0015297">
    <property type="term" value="F:antiporter activity"/>
    <property type="evidence" value="ECO:0007669"/>
    <property type="project" value="InterPro"/>
</dbReference>
<gene>
    <name evidence="8" type="ORF">GCM10010961_03450</name>
</gene>
<name>A0A8J3H4S9_9RHOB</name>
<dbReference type="EMBL" id="BNAP01000001">
    <property type="protein sequence ID" value="GHG80370.1"/>
    <property type="molecule type" value="Genomic_DNA"/>
</dbReference>
<dbReference type="GO" id="GO:0042910">
    <property type="term" value="F:xenobiotic transmembrane transporter activity"/>
    <property type="evidence" value="ECO:0007669"/>
    <property type="project" value="InterPro"/>
</dbReference>
<dbReference type="InterPro" id="IPR052031">
    <property type="entry name" value="Membrane_Transporter-Flippase"/>
</dbReference>
<dbReference type="PIRSF" id="PIRSF006603">
    <property type="entry name" value="DinF"/>
    <property type="match status" value="1"/>
</dbReference>
<accession>A0A8J3H4S9</accession>
<feature type="transmembrane region" description="Helical" evidence="7">
    <location>
        <begin position="94"/>
        <end position="116"/>
    </location>
</feature>
<feature type="transmembrane region" description="Helical" evidence="7">
    <location>
        <begin position="241"/>
        <end position="267"/>
    </location>
</feature>
<dbReference type="InterPro" id="IPR048279">
    <property type="entry name" value="MdtK-like"/>
</dbReference>
<organism evidence="8 9">
    <name type="scientific">Pseudodonghicola xiamenensis</name>
    <dbReference type="NCBI Taxonomy" id="337702"/>
    <lineage>
        <taxon>Bacteria</taxon>
        <taxon>Pseudomonadati</taxon>
        <taxon>Pseudomonadota</taxon>
        <taxon>Alphaproteobacteria</taxon>
        <taxon>Rhodobacterales</taxon>
        <taxon>Paracoccaceae</taxon>
        <taxon>Pseudodonghicola</taxon>
    </lineage>
</organism>
<dbReference type="CDD" id="cd13138">
    <property type="entry name" value="MATE_yoeA_like"/>
    <property type="match status" value="1"/>
</dbReference>
<evidence type="ECO:0000256" key="6">
    <source>
        <dbReference type="ARBA" id="ARBA00023136"/>
    </source>
</evidence>
<feature type="transmembrane region" description="Helical" evidence="7">
    <location>
        <begin position="326"/>
        <end position="345"/>
    </location>
</feature>
<evidence type="ECO:0000256" key="4">
    <source>
        <dbReference type="ARBA" id="ARBA00022692"/>
    </source>
</evidence>
<keyword evidence="9" id="KW-1185">Reference proteome</keyword>
<dbReference type="Pfam" id="PF01554">
    <property type="entry name" value="MatE"/>
    <property type="match status" value="2"/>
</dbReference>
<dbReference type="PANTHER" id="PTHR43549">
    <property type="entry name" value="MULTIDRUG RESISTANCE PROTEIN YPNP-RELATED"/>
    <property type="match status" value="1"/>
</dbReference>
<protein>
    <submittedName>
        <fullName evidence="8">MATE family efflux transporter</fullName>
    </submittedName>
</protein>
<evidence type="ECO:0000313" key="9">
    <source>
        <dbReference type="Proteomes" id="UP000611500"/>
    </source>
</evidence>
<proteinExistence type="predicted"/>
<evidence type="ECO:0000256" key="5">
    <source>
        <dbReference type="ARBA" id="ARBA00022989"/>
    </source>
</evidence>
<reference evidence="8" key="2">
    <citation type="submission" date="2020-09" db="EMBL/GenBank/DDBJ databases">
        <authorList>
            <person name="Sun Q."/>
            <person name="Zhou Y."/>
        </authorList>
    </citation>
    <scope>NUCLEOTIDE SEQUENCE</scope>
    <source>
        <strain evidence="8">CGMCC 1.7081</strain>
    </source>
</reference>
<dbReference type="GO" id="GO:0005886">
    <property type="term" value="C:plasma membrane"/>
    <property type="evidence" value="ECO:0007669"/>
    <property type="project" value="UniProtKB-SubCell"/>
</dbReference>
<keyword evidence="3" id="KW-1003">Cell membrane</keyword>
<evidence type="ECO:0000256" key="2">
    <source>
        <dbReference type="ARBA" id="ARBA00022448"/>
    </source>
</evidence>
<dbReference type="RefSeq" id="WP_051312097.1">
    <property type="nucleotide sequence ID" value="NZ_BNAP01000001.1"/>
</dbReference>